<keyword evidence="3 6" id="KW-0812">Transmembrane</keyword>
<organism evidence="8 9">
    <name type="scientific">Actinopolyspora saharensis</name>
    <dbReference type="NCBI Taxonomy" id="995062"/>
    <lineage>
        <taxon>Bacteria</taxon>
        <taxon>Bacillati</taxon>
        <taxon>Actinomycetota</taxon>
        <taxon>Actinomycetes</taxon>
        <taxon>Actinopolysporales</taxon>
        <taxon>Actinopolysporaceae</taxon>
        <taxon>Actinopolyspora</taxon>
    </lineage>
</organism>
<keyword evidence="4 6" id="KW-1133">Transmembrane helix</keyword>
<dbReference type="STRING" id="995062.SAMN04489718_2880"/>
<dbReference type="GO" id="GO:0005886">
    <property type="term" value="C:plasma membrane"/>
    <property type="evidence" value="ECO:0007669"/>
    <property type="project" value="UniProtKB-SubCell"/>
</dbReference>
<evidence type="ECO:0000256" key="4">
    <source>
        <dbReference type="ARBA" id="ARBA00022989"/>
    </source>
</evidence>
<feature type="transmembrane region" description="Helical" evidence="6">
    <location>
        <begin position="12"/>
        <end position="33"/>
    </location>
</feature>
<dbReference type="Pfam" id="PF00482">
    <property type="entry name" value="T2SSF"/>
    <property type="match status" value="1"/>
</dbReference>
<dbReference type="PANTHER" id="PTHR35007">
    <property type="entry name" value="INTEGRAL MEMBRANE PROTEIN-RELATED"/>
    <property type="match status" value="1"/>
</dbReference>
<feature type="domain" description="Type II secretion system protein GspF" evidence="7">
    <location>
        <begin position="123"/>
        <end position="246"/>
    </location>
</feature>
<dbReference type="RefSeq" id="WP_175455106.1">
    <property type="nucleotide sequence ID" value="NZ_FNKO01000002.1"/>
</dbReference>
<name>A0A1H1F6T6_9ACTN</name>
<dbReference type="Proteomes" id="UP000199301">
    <property type="component" value="Unassembled WGS sequence"/>
</dbReference>
<gene>
    <name evidence="8" type="ORF">SAMN04489718_2880</name>
</gene>
<feature type="transmembrane region" description="Helical" evidence="6">
    <location>
        <begin position="70"/>
        <end position="100"/>
    </location>
</feature>
<accession>A0A1H1F6T6</accession>
<sequence>MTDFYGTRQAFPAAVLLPALPALLAIALAVWPLPGAARRLNHERINHEGLKTARTAVILRAGRSPALGRAAVLGAAALLGILLLGPAGSVSGALLAALAVRYREHRLRTTRGVRSLTELTAGLRVLIGELGTGAHPSAAAASASTDTGGDVSELFGDLAVTSRLGGTPAESLGAKRPPPELLPATARFARCWRMSEQHGVALGRLLETVREDAEHRVRVVRDIDSKLAGPRATAAVLSGLPLLGLLLGETGGADPIGVLVSEPVGQLLLLVGTALLCAGVLWVQRLTEVAMRP</sequence>
<evidence type="ECO:0000313" key="9">
    <source>
        <dbReference type="Proteomes" id="UP000199301"/>
    </source>
</evidence>
<dbReference type="PANTHER" id="PTHR35007:SF4">
    <property type="entry name" value="CONSERVED TRANSMEMBRANE PROTEIN-RELATED"/>
    <property type="match status" value="1"/>
</dbReference>
<evidence type="ECO:0000313" key="8">
    <source>
        <dbReference type="EMBL" id="SDQ96733.1"/>
    </source>
</evidence>
<evidence type="ECO:0000256" key="2">
    <source>
        <dbReference type="ARBA" id="ARBA00022475"/>
    </source>
</evidence>
<keyword evidence="5 6" id="KW-0472">Membrane</keyword>
<dbReference type="AlphaFoldDB" id="A0A1H1F6T6"/>
<feature type="transmembrane region" description="Helical" evidence="6">
    <location>
        <begin position="267"/>
        <end position="283"/>
    </location>
</feature>
<dbReference type="EMBL" id="FNKO01000002">
    <property type="protein sequence ID" value="SDQ96733.1"/>
    <property type="molecule type" value="Genomic_DNA"/>
</dbReference>
<evidence type="ECO:0000256" key="1">
    <source>
        <dbReference type="ARBA" id="ARBA00004651"/>
    </source>
</evidence>
<evidence type="ECO:0000259" key="7">
    <source>
        <dbReference type="Pfam" id="PF00482"/>
    </source>
</evidence>
<feature type="transmembrane region" description="Helical" evidence="6">
    <location>
        <begin position="228"/>
        <end position="247"/>
    </location>
</feature>
<evidence type="ECO:0000256" key="5">
    <source>
        <dbReference type="ARBA" id="ARBA00023136"/>
    </source>
</evidence>
<proteinExistence type="predicted"/>
<keyword evidence="2" id="KW-1003">Cell membrane</keyword>
<comment type="subcellular location">
    <subcellularLocation>
        <location evidence="1">Cell membrane</location>
        <topology evidence="1">Multi-pass membrane protein</topology>
    </subcellularLocation>
</comment>
<reference evidence="9" key="1">
    <citation type="submission" date="2016-10" db="EMBL/GenBank/DDBJ databases">
        <authorList>
            <person name="Varghese N."/>
            <person name="Submissions S."/>
        </authorList>
    </citation>
    <scope>NUCLEOTIDE SEQUENCE [LARGE SCALE GENOMIC DNA]</scope>
    <source>
        <strain evidence="9">DSM 45459</strain>
    </source>
</reference>
<dbReference type="InterPro" id="IPR018076">
    <property type="entry name" value="T2SS_GspF_dom"/>
</dbReference>
<protein>
    <submittedName>
        <fullName evidence="8">Tight adherence protein B</fullName>
    </submittedName>
</protein>
<evidence type="ECO:0000256" key="3">
    <source>
        <dbReference type="ARBA" id="ARBA00022692"/>
    </source>
</evidence>
<evidence type="ECO:0000256" key="6">
    <source>
        <dbReference type="SAM" id="Phobius"/>
    </source>
</evidence>
<keyword evidence="9" id="KW-1185">Reference proteome</keyword>